<keyword evidence="1" id="KW-0472">Membrane</keyword>
<evidence type="ECO:0000313" key="2">
    <source>
        <dbReference type="EMBL" id="GBV21809.1"/>
    </source>
</evidence>
<accession>A0A9P2Z0T2</accession>
<evidence type="ECO:0000256" key="1">
    <source>
        <dbReference type="SAM" id="Phobius"/>
    </source>
</evidence>
<reference evidence="3" key="1">
    <citation type="submission" date="2017-08" db="EMBL/GenBank/DDBJ databases">
        <title>Protection against atopic dermatitis through acquisition of Staphylococcus quorum-sensing agr mutations in the skin.</title>
        <authorList>
            <person name="Nakamura Y."/>
            <person name="Takahashi H."/>
            <person name="Takaya A."/>
            <person name="Inoue Y."/>
            <person name="Katayama Y."/>
            <person name="Kusuya Y."/>
            <person name="Shoji T."/>
            <person name="Takada S."/>
            <person name="Nakagawa S."/>
            <person name="Oguma R."/>
            <person name="Ozawa N."/>
            <person name="Yamaide F."/>
            <person name="Suzuki S."/>
            <person name="Villaruz A."/>
            <person name="Otto M."/>
            <person name="Matsue H."/>
            <person name="Nunez G."/>
            <person name="Shimojo N."/>
        </authorList>
    </citation>
    <scope>NUCLEOTIDE SEQUENCE [LARGE SCALE GENOMIC DNA]</scope>
    <source>
        <strain evidence="3">M1K003</strain>
    </source>
</reference>
<comment type="caution">
    <text evidence="2">The sequence shown here is derived from an EMBL/GenBank/DDBJ whole genome shotgun (WGS) entry which is preliminary data.</text>
</comment>
<feature type="transmembrane region" description="Helical" evidence="1">
    <location>
        <begin position="6"/>
        <end position="24"/>
    </location>
</feature>
<organism evidence="2 3">
    <name type="scientific">Staphylococcus aureus</name>
    <dbReference type="NCBI Taxonomy" id="1280"/>
    <lineage>
        <taxon>Bacteria</taxon>
        <taxon>Bacillati</taxon>
        <taxon>Bacillota</taxon>
        <taxon>Bacilli</taxon>
        <taxon>Bacillales</taxon>
        <taxon>Staphylococcaceae</taxon>
        <taxon>Staphylococcus</taxon>
    </lineage>
</organism>
<dbReference type="AlphaFoldDB" id="A0A9P2Z0T2"/>
<dbReference type="EMBL" id="BDVT01000036">
    <property type="protein sequence ID" value="GBV21809.1"/>
    <property type="molecule type" value="Genomic_DNA"/>
</dbReference>
<gene>
    <name evidence="2" type="ORF">M1K003_2834</name>
</gene>
<name>A0A9P2Z0T2_STAAU</name>
<dbReference type="Proteomes" id="UP000265645">
    <property type="component" value="Unassembled WGS sequence"/>
</dbReference>
<keyword evidence="1" id="KW-0812">Transmembrane</keyword>
<sequence>MAAMWLSIIGMWFCIGMAFFAIKVSKNKK</sequence>
<protein>
    <submittedName>
        <fullName evidence="2">Uncharacterized protein</fullName>
    </submittedName>
</protein>
<proteinExistence type="predicted"/>
<evidence type="ECO:0000313" key="3">
    <source>
        <dbReference type="Proteomes" id="UP000265645"/>
    </source>
</evidence>
<keyword evidence="1" id="KW-1133">Transmembrane helix</keyword>